<feature type="transmembrane region" description="Helical" evidence="10">
    <location>
        <begin position="168"/>
        <end position="189"/>
    </location>
</feature>
<keyword evidence="7" id="KW-0029">Amino-acid transport</keyword>
<dbReference type="RefSeq" id="WP_071945301.1">
    <property type="nucleotide sequence ID" value="NZ_CP018139.1"/>
</dbReference>
<keyword evidence="5" id="KW-1003">Cell membrane</keyword>
<dbReference type="InterPro" id="IPR035906">
    <property type="entry name" value="MetI-like_sf"/>
</dbReference>
<feature type="transmembrane region" description="Helical" evidence="10">
    <location>
        <begin position="195"/>
        <end position="216"/>
    </location>
</feature>
<dbReference type="InterPro" id="IPR000515">
    <property type="entry name" value="MetI-like"/>
</dbReference>
<keyword evidence="4 10" id="KW-0813">Transport</keyword>
<dbReference type="InterPro" id="IPR043429">
    <property type="entry name" value="ArtM/GltK/GlnP/TcyL/YhdX-like"/>
</dbReference>
<evidence type="ECO:0000313" key="12">
    <source>
        <dbReference type="EMBL" id="APE31806.1"/>
    </source>
</evidence>
<evidence type="ECO:0000256" key="5">
    <source>
        <dbReference type="ARBA" id="ARBA00022475"/>
    </source>
</evidence>
<evidence type="ECO:0000313" key="13">
    <source>
        <dbReference type="Proteomes" id="UP000181985"/>
    </source>
</evidence>
<keyword evidence="6 10" id="KW-0812">Transmembrane</keyword>
<dbReference type="PANTHER" id="PTHR30614">
    <property type="entry name" value="MEMBRANE COMPONENT OF AMINO ACID ABC TRANSPORTER"/>
    <property type="match status" value="1"/>
</dbReference>
<protein>
    <submittedName>
        <fullName evidence="12">Amino acid ABC transporter permease</fullName>
    </submittedName>
</protein>
<sequence>MNWLNGIYNFRIVSDYFETFLNGIFNTVWITLVCLGLSVFFGIFLALMRMSSISVMWRTAAAYIQFVRATPLLIQIYLVYYGLPGLIGNFFDETQTGIIALTLHTTPYMAEIIRAGIVSVPKTQTEGAQAVGMNSAQAMYHIILPQAIAKLISPLLGQAVVLLKDTSLLSIIAVFELMGAGLIMFSETVSATESYVTTAICYLLIYLMMLVASGFIQRKLGGTATYAT</sequence>
<evidence type="ECO:0000256" key="3">
    <source>
        <dbReference type="ARBA" id="ARBA00010072"/>
    </source>
</evidence>
<dbReference type="AlphaFoldDB" id="A0A1J0VII0"/>
<feature type="transmembrane region" description="Helical" evidence="10">
    <location>
        <begin position="138"/>
        <end position="156"/>
    </location>
</feature>
<comment type="subcellular location">
    <subcellularLocation>
        <location evidence="2">Cell inner membrane</location>
        <topology evidence="2">Multi-pass membrane protein</topology>
    </subcellularLocation>
    <subcellularLocation>
        <location evidence="10">Cell membrane</location>
        <topology evidence="10">Multi-pass membrane protein</topology>
    </subcellularLocation>
</comment>
<name>A0A1J0VII0_9GAMM</name>
<dbReference type="GO" id="GO:0043190">
    <property type="term" value="C:ATP-binding cassette (ABC) transporter complex"/>
    <property type="evidence" value="ECO:0007669"/>
    <property type="project" value="InterPro"/>
</dbReference>
<dbReference type="PROSITE" id="PS50928">
    <property type="entry name" value="ABC_TM1"/>
    <property type="match status" value="1"/>
</dbReference>
<dbReference type="GO" id="GO:0022857">
    <property type="term" value="F:transmembrane transporter activity"/>
    <property type="evidence" value="ECO:0007669"/>
    <property type="project" value="InterPro"/>
</dbReference>
<dbReference type="GO" id="GO:0006865">
    <property type="term" value="P:amino acid transport"/>
    <property type="evidence" value="ECO:0007669"/>
    <property type="project" value="UniProtKB-KW"/>
</dbReference>
<dbReference type="Proteomes" id="UP000181985">
    <property type="component" value="Chromosome"/>
</dbReference>
<dbReference type="EMBL" id="CP018139">
    <property type="protein sequence ID" value="APE31806.1"/>
    <property type="molecule type" value="Genomic_DNA"/>
</dbReference>
<dbReference type="CDD" id="cd06261">
    <property type="entry name" value="TM_PBP2"/>
    <property type="match status" value="1"/>
</dbReference>
<keyword evidence="9 10" id="KW-0472">Membrane</keyword>
<evidence type="ECO:0000256" key="4">
    <source>
        <dbReference type="ARBA" id="ARBA00022448"/>
    </source>
</evidence>
<feature type="domain" description="ABC transmembrane type-1" evidence="11">
    <location>
        <begin position="24"/>
        <end position="216"/>
    </location>
</feature>
<evidence type="ECO:0000256" key="1">
    <source>
        <dbReference type="ARBA" id="ARBA00003159"/>
    </source>
</evidence>
<dbReference type="OrthoDB" id="9787841at2"/>
<evidence type="ECO:0000256" key="10">
    <source>
        <dbReference type="RuleBase" id="RU363032"/>
    </source>
</evidence>
<evidence type="ECO:0000256" key="7">
    <source>
        <dbReference type="ARBA" id="ARBA00022970"/>
    </source>
</evidence>
<dbReference type="Gene3D" id="1.10.3720.10">
    <property type="entry name" value="MetI-like"/>
    <property type="match status" value="1"/>
</dbReference>
<comment type="similarity">
    <text evidence="3">Belongs to the binding-protein-dependent transport system permease family. HisMQ subfamily.</text>
</comment>
<evidence type="ECO:0000256" key="9">
    <source>
        <dbReference type="ARBA" id="ARBA00023136"/>
    </source>
</evidence>
<evidence type="ECO:0000256" key="6">
    <source>
        <dbReference type="ARBA" id="ARBA00022692"/>
    </source>
</evidence>
<evidence type="ECO:0000256" key="8">
    <source>
        <dbReference type="ARBA" id="ARBA00022989"/>
    </source>
</evidence>
<gene>
    <name evidence="12" type="ORF">BOX17_13105</name>
</gene>
<comment type="function">
    <text evidence="1">Part of the binding-protein-dependent transport system for glutamine; probably responsible for the translocation of the substrate across the membrane.</text>
</comment>
<evidence type="ECO:0000259" key="11">
    <source>
        <dbReference type="PROSITE" id="PS50928"/>
    </source>
</evidence>
<dbReference type="NCBIfam" id="TIGR01726">
    <property type="entry name" value="HEQRo_perm_3TM"/>
    <property type="match status" value="1"/>
</dbReference>
<evidence type="ECO:0000256" key="2">
    <source>
        <dbReference type="ARBA" id="ARBA00004429"/>
    </source>
</evidence>
<proteinExistence type="inferred from homology"/>
<reference evidence="13" key="1">
    <citation type="submission" date="2016-11" db="EMBL/GenBank/DDBJ databases">
        <title>Halolamina sediminis sp. nov., an extremely halophilic archaeon isolated from solar salt.</title>
        <authorList>
            <person name="Koh H.-W."/>
            <person name="Rani S."/>
            <person name="Park S.-J."/>
        </authorList>
    </citation>
    <scope>NUCLEOTIDE SEQUENCE [LARGE SCALE GENOMIC DNA]</scope>
    <source>
        <strain evidence="13">Hb3</strain>
    </source>
</reference>
<dbReference type="KEGG" id="hsi:BOX17_13105"/>
<keyword evidence="13" id="KW-1185">Reference proteome</keyword>
<feature type="transmembrane region" description="Helical" evidence="10">
    <location>
        <begin position="60"/>
        <end position="83"/>
    </location>
</feature>
<accession>A0A1J0VII0</accession>
<dbReference type="SUPFAM" id="SSF161098">
    <property type="entry name" value="MetI-like"/>
    <property type="match status" value="1"/>
</dbReference>
<feature type="transmembrane region" description="Helical" evidence="10">
    <location>
        <begin position="20"/>
        <end position="48"/>
    </location>
</feature>
<dbReference type="Pfam" id="PF00528">
    <property type="entry name" value="BPD_transp_1"/>
    <property type="match status" value="1"/>
</dbReference>
<dbReference type="PANTHER" id="PTHR30614:SF20">
    <property type="entry name" value="GLUTAMINE TRANSPORT SYSTEM PERMEASE PROTEIN GLNP"/>
    <property type="match status" value="1"/>
</dbReference>
<keyword evidence="8 10" id="KW-1133">Transmembrane helix</keyword>
<dbReference type="InterPro" id="IPR010065">
    <property type="entry name" value="AA_ABC_transptr_permease_3TM"/>
</dbReference>
<organism evidence="12 13">
    <name type="scientific">Halomonas aestuarii</name>
    <dbReference type="NCBI Taxonomy" id="1897729"/>
    <lineage>
        <taxon>Bacteria</taxon>
        <taxon>Pseudomonadati</taxon>
        <taxon>Pseudomonadota</taxon>
        <taxon>Gammaproteobacteria</taxon>
        <taxon>Oceanospirillales</taxon>
        <taxon>Halomonadaceae</taxon>
        <taxon>Halomonas</taxon>
    </lineage>
</organism>